<dbReference type="Pfam" id="PF00023">
    <property type="entry name" value="Ank"/>
    <property type="match status" value="2"/>
</dbReference>
<dbReference type="GO" id="GO:0008270">
    <property type="term" value="F:zinc ion binding"/>
    <property type="evidence" value="ECO:0007669"/>
    <property type="project" value="UniProtKB-KW"/>
</dbReference>
<dbReference type="SUPFAM" id="SSF57850">
    <property type="entry name" value="RING/U-box"/>
    <property type="match status" value="1"/>
</dbReference>
<dbReference type="EMBL" id="JAPDHF010000021">
    <property type="protein sequence ID" value="KAJ4005488.1"/>
    <property type="molecule type" value="Genomic_DNA"/>
</dbReference>
<keyword evidence="1" id="KW-0479">Metal-binding</keyword>
<dbReference type="SUPFAM" id="SSF48403">
    <property type="entry name" value="Ankyrin repeat"/>
    <property type="match status" value="2"/>
</dbReference>
<dbReference type="InterPro" id="IPR043145">
    <property type="entry name" value="Znf_ZZ_sf"/>
</dbReference>
<evidence type="ECO:0000256" key="3">
    <source>
        <dbReference type="ARBA" id="ARBA00022771"/>
    </source>
</evidence>
<evidence type="ECO:0000313" key="9">
    <source>
        <dbReference type="Proteomes" id="UP001152130"/>
    </source>
</evidence>
<dbReference type="InterPro" id="IPR002110">
    <property type="entry name" value="Ankyrin_rpt"/>
</dbReference>
<dbReference type="InterPro" id="IPR051165">
    <property type="entry name" value="Multifunctional_ANK_Repeat"/>
</dbReference>
<name>A0A9W8PGV7_9HYPO</name>
<evidence type="ECO:0000256" key="2">
    <source>
        <dbReference type="ARBA" id="ARBA00022737"/>
    </source>
</evidence>
<evidence type="ECO:0000256" key="6">
    <source>
        <dbReference type="PROSITE-ProRule" id="PRU00023"/>
    </source>
</evidence>
<evidence type="ECO:0000256" key="7">
    <source>
        <dbReference type="SAM" id="MobiDB-lite"/>
    </source>
</evidence>
<feature type="repeat" description="ANK" evidence="6">
    <location>
        <begin position="1135"/>
        <end position="1167"/>
    </location>
</feature>
<evidence type="ECO:0008006" key="10">
    <source>
        <dbReference type="Google" id="ProtNLM"/>
    </source>
</evidence>
<proteinExistence type="predicted"/>
<keyword evidence="3" id="KW-0863">Zinc-finger</keyword>
<dbReference type="SMART" id="SM00248">
    <property type="entry name" value="ANK"/>
    <property type="match status" value="15"/>
</dbReference>
<feature type="repeat" description="ANK" evidence="6">
    <location>
        <begin position="1035"/>
        <end position="1067"/>
    </location>
</feature>
<keyword evidence="4" id="KW-0862">Zinc</keyword>
<keyword evidence="9" id="KW-1185">Reference proteome</keyword>
<protein>
    <recommendedName>
        <fullName evidence="10">Ankyrin</fullName>
    </recommendedName>
</protein>
<feature type="region of interest" description="Disordered" evidence="7">
    <location>
        <begin position="1469"/>
        <end position="1514"/>
    </location>
</feature>
<evidence type="ECO:0000256" key="4">
    <source>
        <dbReference type="ARBA" id="ARBA00022833"/>
    </source>
</evidence>
<feature type="repeat" description="ANK" evidence="6">
    <location>
        <begin position="938"/>
        <end position="970"/>
    </location>
</feature>
<comment type="caution">
    <text evidence="8">The sequence shown here is derived from an EMBL/GenBank/DDBJ whole genome shotgun (WGS) entry which is preliminary data.</text>
</comment>
<feature type="compositionally biased region" description="Polar residues" evidence="7">
    <location>
        <begin position="1490"/>
        <end position="1503"/>
    </location>
</feature>
<evidence type="ECO:0000313" key="8">
    <source>
        <dbReference type="EMBL" id="KAJ4005488.1"/>
    </source>
</evidence>
<organism evidence="8 9">
    <name type="scientific">Fusarium irregulare</name>
    <dbReference type="NCBI Taxonomy" id="2494466"/>
    <lineage>
        <taxon>Eukaryota</taxon>
        <taxon>Fungi</taxon>
        <taxon>Dikarya</taxon>
        <taxon>Ascomycota</taxon>
        <taxon>Pezizomycotina</taxon>
        <taxon>Sordariomycetes</taxon>
        <taxon>Hypocreomycetidae</taxon>
        <taxon>Hypocreales</taxon>
        <taxon>Nectriaceae</taxon>
        <taxon>Fusarium</taxon>
        <taxon>Fusarium incarnatum-equiseti species complex</taxon>
    </lineage>
</organism>
<dbReference type="Proteomes" id="UP001152130">
    <property type="component" value="Unassembled WGS sequence"/>
</dbReference>
<dbReference type="InterPro" id="IPR036770">
    <property type="entry name" value="Ankyrin_rpt-contain_sf"/>
</dbReference>
<dbReference type="PROSITE" id="PS50088">
    <property type="entry name" value="ANK_REPEAT"/>
    <property type="match status" value="6"/>
</dbReference>
<evidence type="ECO:0000256" key="1">
    <source>
        <dbReference type="ARBA" id="ARBA00022723"/>
    </source>
</evidence>
<feature type="repeat" description="ANK" evidence="6">
    <location>
        <begin position="1168"/>
        <end position="1200"/>
    </location>
</feature>
<feature type="repeat" description="ANK" evidence="6">
    <location>
        <begin position="1102"/>
        <end position="1134"/>
    </location>
</feature>
<reference evidence="8" key="1">
    <citation type="submission" date="2022-10" db="EMBL/GenBank/DDBJ databases">
        <title>Fusarium specimens isolated from Avocado Roots.</title>
        <authorList>
            <person name="Stajich J."/>
            <person name="Roper C."/>
            <person name="Heimlech-Rivalta G."/>
        </authorList>
    </citation>
    <scope>NUCLEOTIDE SEQUENCE</scope>
    <source>
        <strain evidence="8">CF00143</strain>
    </source>
</reference>
<dbReference type="Gene3D" id="1.25.40.20">
    <property type="entry name" value="Ankyrin repeat-containing domain"/>
    <property type="match status" value="4"/>
</dbReference>
<evidence type="ECO:0000256" key="5">
    <source>
        <dbReference type="ARBA" id="ARBA00023043"/>
    </source>
</evidence>
<dbReference type="Gene3D" id="3.30.60.90">
    <property type="match status" value="1"/>
</dbReference>
<dbReference type="PANTHER" id="PTHR24123">
    <property type="entry name" value="ANKYRIN REPEAT-CONTAINING"/>
    <property type="match status" value="1"/>
</dbReference>
<gene>
    <name evidence="8" type="ORF">NW766_011037</name>
</gene>
<keyword evidence="2" id="KW-0677">Repeat</keyword>
<dbReference type="Pfam" id="PF12796">
    <property type="entry name" value="Ank_2"/>
    <property type="match status" value="3"/>
</dbReference>
<keyword evidence="5 6" id="KW-0040">ANK repeat</keyword>
<dbReference type="Pfam" id="PF13637">
    <property type="entry name" value="Ank_4"/>
    <property type="match status" value="1"/>
</dbReference>
<dbReference type="PANTHER" id="PTHR24123:SF33">
    <property type="entry name" value="PROTEIN HOS4"/>
    <property type="match status" value="1"/>
</dbReference>
<feature type="repeat" description="ANK" evidence="6">
    <location>
        <begin position="1003"/>
        <end position="1035"/>
    </location>
</feature>
<dbReference type="CDD" id="cd02249">
    <property type="entry name" value="ZZ"/>
    <property type="match status" value="1"/>
</dbReference>
<sequence>MSLSSSAYEDVTPSPHSSLGGEGLPWFCKWFLKGAIDAAGDTSNKRLMLTHLASQATLSHMSPITSVYFEGWKESSNITTIQPVPTQRAHGNAKYFSVQDPVSAYATALAIHEHLSCKSDMDQFFEFRERDVRCNDITSMLCTFLAQIPISKQSTGRPDSVVNGGIRYHGRSRTLLFNAFHDFLLRNDEGSLTFTWVLLNFNERVIGYRWLMSLLCGLLRDSELDFTLIIVNSEPVDLSDYSDCFESLMIDGRDEVEAKEKLTRNWEDGPDGFAADSDMDVPEVLELLVEFPALYGVRSHLSRLSRQCRDDADLWRLAVAFVRLKATHSAPTDICCLLDRLSPVTPEAIFEHLWNPLQPSSPIKQQIFWATNVLLTSCRPLTLTELYDLEVRTDYGTSIGLSRHSGAYSALSPRTASILQGIVCVRHGEVWFSHNRFWDWVQSRIKQESEDPNSNINVNESEAHYTMAEWCVQRIQIASKEEWAQCQTEDEGLALPESRNTFLTYAVKYWPHHANTSGRGVEQLLFPGSHDAIQNWTKAYWSLSGPMDRVLLSDMTPLTVLAGFGSELLVTSAIDINSVDFSSSCGKMIGAFAAAMRSGNWQIVQRLLALYPQQNNETINDLVLCSFASEIPEAVFWILQTLTTKHLHRLTDPIATLGWAAYHGLEKAVEMLIPIVPSKAVKQDGYLPIYLALRSSKVYPDICLRIIDRLIKAGYPLKGTLPNKEDSNAFVEACKIGNRELAASLVEYLPHGSLTVAGESELPTGFLDGIEAAMTNGHLRVVDGLLQLALAKHWTQLSAIGDLISGYRYATITPLCYKALISHLFTLMQRSPELSTEGQHILYNAFKEGSFFILPQLLELPLGPMVTEFPDMLNRIIVSGNGASFLPSLLESGKMAFDPRIYEETLASALGLAVDQVMTNVVEELLKNDPPLNTRSFNNCTPLFTAAYSGNVDLASILIAAGADVNAEGNELGWTALHAAYDNADMARVLLQAHADVNAKEPAGRTALFYACQNGYTETAKVLLEYEAQIETVFEGNTELSIAVRGSHTQIVALLLASGAGPRQYSATDLETPLLHTCVKENDAKTLEALLLHDVFLDEKADGHTPLHCVTYSTNVELVQLLINRGASLETANDWGWTPLAWATGSSNYEVAEWLIKKGANLAVHVESFGSLMHIACNLGNLKTVKLLRSKGVDINSNDPGISGTPLHALFRRSNDDQDKSEIFEYLINQPDLIIDQSSAWWGSHLSTACLFCDLSMARTLVAKGVDVNATDKMGRLPIHFALYRDLQYVQLLQENGADLKPTDSMRRCALHFAVVSGRLDVVKHVLKYDKSMVNRRDIDNWTPLMWAVRLTESWGVDTTQRADIIKELINNGADLTLQGQGFDRAWTARKIACYHGLDNEIVDLVSPEEESTWARRGYPRKARKADGGYCDFCLMDCWGVWYMCDTCPDFTLCFKCYRSRDTVHPEHLFHNSDGSPEYEDESSPAGTAHSYSSTYSKNATDSSDSEGQEEPEE</sequence>
<dbReference type="PROSITE" id="PS50297">
    <property type="entry name" value="ANK_REP_REGION"/>
    <property type="match status" value="5"/>
</dbReference>
<accession>A0A9W8PGV7</accession>
<feature type="compositionally biased region" description="Acidic residues" evidence="7">
    <location>
        <begin position="1504"/>
        <end position="1514"/>
    </location>
</feature>